<dbReference type="KEGG" id="gtt:GUITHDRAFT_73929"/>
<name>L1J1W2_GUITC</name>
<reference evidence="1 3" key="1">
    <citation type="journal article" date="2012" name="Nature">
        <title>Algal genomes reveal evolutionary mosaicism and the fate of nucleomorphs.</title>
        <authorList>
            <consortium name="DOE Joint Genome Institute"/>
            <person name="Curtis B.A."/>
            <person name="Tanifuji G."/>
            <person name="Burki F."/>
            <person name="Gruber A."/>
            <person name="Irimia M."/>
            <person name="Maruyama S."/>
            <person name="Arias M.C."/>
            <person name="Ball S.G."/>
            <person name="Gile G.H."/>
            <person name="Hirakawa Y."/>
            <person name="Hopkins J.F."/>
            <person name="Kuo A."/>
            <person name="Rensing S.A."/>
            <person name="Schmutz J."/>
            <person name="Symeonidi A."/>
            <person name="Elias M."/>
            <person name="Eveleigh R.J."/>
            <person name="Herman E.K."/>
            <person name="Klute M.J."/>
            <person name="Nakayama T."/>
            <person name="Obornik M."/>
            <person name="Reyes-Prieto A."/>
            <person name="Armbrust E.V."/>
            <person name="Aves S.J."/>
            <person name="Beiko R.G."/>
            <person name="Coutinho P."/>
            <person name="Dacks J.B."/>
            <person name="Durnford D.G."/>
            <person name="Fast N.M."/>
            <person name="Green B.R."/>
            <person name="Grisdale C.J."/>
            <person name="Hempel F."/>
            <person name="Henrissat B."/>
            <person name="Hoppner M.P."/>
            <person name="Ishida K."/>
            <person name="Kim E."/>
            <person name="Koreny L."/>
            <person name="Kroth P.G."/>
            <person name="Liu Y."/>
            <person name="Malik S.B."/>
            <person name="Maier U.G."/>
            <person name="McRose D."/>
            <person name="Mock T."/>
            <person name="Neilson J.A."/>
            <person name="Onodera N.T."/>
            <person name="Poole A.M."/>
            <person name="Pritham E.J."/>
            <person name="Richards T.A."/>
            <person name="Rocap G."/>
            <person name="Roy S.W."/>
            <person name="Sarai C."/>
            <person name="Schaack S."/>
            <person name="Shirato S."/>
            <person name="Slamovits C.H."/>
            <person name="Spencer D.F."/>
            <person name="Suzuki S."/>
            <person name="Worden A.Z."/>
            <person name="Zauner S."/>
            <person name="Barry K."/>
            <person name="Bell C."/>
            <person name="Bharti A.K."/>
            <person name="Crow J.A."/>
            <person name="Grimwood J."/>
            <person name="Kramer R."/>
            <person name="Lindquist E."/>
            <person name="Lucas S."/>
            <person name="Salamov A."/>
            <person name="McFadden G.I."/>
            <person name="Lane C.E."/>
            <person name="Keeling P.J."/>
            <person name="Gray M.W."/>
            <person name="Grigoriev I.V."/>
            <person name="Archibald J.M."/>
        </authorList>
    </citation>
    <scope>NUCLEOTIDE SEQUENCE</scope>
    <source>
        <strain evidence="1 3">CCMP2712</strain>
    </source>
</reference>
<dbReference type="GeneID" id="17299128"/>
<dbReference type="EMBL" id="JH993016">
    <property type="protein sequence ID" value="EKX42523.1"/>
    <property type="molecule type" value="Genomic_DNA"/>
</dbReference>
<keyword evidence="3" id="KW-1185">Reference proteome</keyword>
<dbReference type="PaxDb" id="55529-EKX42523"/>
<accession>L1J1W2</accession>
<gene>
    <name evidence="1" type="ORF">GUITHDRAFT_73929</name>
</gene>
<evidence type="ECO:0000313" key="1">
    <source>
        <dbReference type="EMBL" id="EKX42523.1"/>
    </source>
</evidence>
<dbReference type="RefSeq" id="XP_005829503.1">
    <property type="nucleotide sequence ID" value="XM_005829446.1"/>
</dbReference>
<evidence type="ECO:0000313" key="2">
    <source>
        <dbReference type="EnsemblProtists" id="EKX42523"/>
    </source>
</evidence>
<dbReference type="EnsemblProtists" id="EKX42523">
    <property type="protein sequence ID" value="EKX42523"/>
    <property type="gene ID" value="GUITHDRAFT_73929"/>
</dbReference>
<organism evidence="1">
    <name type="scientific">Guillardia theta (strain CCMP2712)</name>
    <name type="common">Cryptophyte</name>
    <dbReference type="NCBI Taxonomy" id="905079"/>
    <lineage>
        <taxon>Eukaryota</taxon>
        <taxon>Cryptophyceae</taxon>
        <taxon>Pyrenomonadales</taxon>
        <taxon>Geminigeraceae</taxon>
        <taxon>Guillardia</taxon>
    </lineage>
</organism>
<evidence type="ECO:0000313" key="3">
    <source>
        <dbReference type="Proteomes" id="UP000011087"/>
    </source>
</evidence>
<dbReference type="STRING" id="905079.L1J1W2"/>
<reference evidence="3" key="2">
    <citation type="submission" date="2012-11" db="EMBL/GenBank/DDBJ databases">
        <authorList>
            <person name="Kuo A."/>
            <person name="Curtis B.A."/>
            <person name="Tanifuji G."/>
            <person name="Burki F."/>
            <person name="Gruber A."/>
            <person name="Irimia M."/>
            <person name="Maruyama S."/>
            <person name="Arias M.C."/>
            <person name="Ball S.G."/>
            <person name="Gile G.H."/>
            <person name="Hirakawa Y."/>
            <person name="Hopkins J.F."/>
            <person name="Rensing S.A."/>
            <person name="Schmutz J."/>
            <person name="Symeonidi A."/>
            <person name="Elias M."/>
            <person name="Eveleigh R.J."/>
            <person name="Herman E.K."/>
            <person name="Klute M.J."/>
            <person name="Nakayama T."/>
            <person name="Obornik M."/>
            <person name="Reyes-Prieto A."/>
            <person name="Armbrust E.V."/>
            <person name="Aves S.J."/>
            <person name="Beiko R.G."/>
            <person name="Coutinho P."/>
            <person name="Dacks J.B."/>
            <person name="Durnford D.G."/>
            <person name="Fast N.M."/>
            <person name="Green B.R."/>
            <person name="Grisdale C."/>
            <person name="Hempe F."/>
            <person name="Henrissat B."/>
            <person name="Hoppner M.P."/>
            <person name="Ishida K.-I."/>
            <person name="Kim E."/>
            <person name="Koreny L."/>
            <person name="Kroth P.G."/>
            <person name="Liu Y."/>
            <person name="Malik S.-B."/>
            <person name="Maier U.G."/>
            <person name="McRose D."/>
            <person name="Mock T."/>
            <person name="Neilson J.A."/>
            <person name="Onodera N.T."/>
            <person name="Poole A.M."/>
            <person name="Pritham E.J."/>
            <person name="Richards T.A."/>
            <person name="Rocap G."/>
            <person name="Roy S.W."/>
            <person name="Sarai C."/>
            <person name="Schaack S."/>
            <person name="Shirato S."/>
            <person name="Slamovits C.H."/>
            <person name="Spencer D.F."/>
            <person name="Suzuki S."/>
            <person name="Worden A.Z."/>
            <person name="Zauner S."/>
            <person name="Barry K."/>
            <person name="Bell C."/>
            <person name="Bharti A.K."/>
            <person name="Crow J.A."/>
            <person name="Grimwood J."/>
            <person name="Kramer R."/>
            <person name="Lindquist E."/>
            <person name="Lucas S."/>
            <person name="Salamov A."/>
            <person name="McFadden G.I."/>
            <person name="Lane C.E."/>
            <person name="Keeling P.J."/>
            <person name="Gray M.W."/>
            <person name="Grigoriev I.V."/>
            <person name="Archibald J.M."/>
        </authorList>
    </citation>
    <scope>NUCLEOTIDE SEQUENCE</scope>
    <source>
        <strain evidence="3">CCMP2712</strain>
    </source>
</reference>
<reference evidence="2" key="3">
    <citation type="submission" date="2016-03" db="UniProtKB">
        <authorList>
            <consortium name="EnsemblProtists"/>
        </authorList>
    </citation>
    <scope>IDENTIFICATION</scope>
</reference>
<proteinExistence type="predicted"/>
<dbReference type="HOGENOM" id="CLU_105295_1_0_1"/>
<dbReference type="Proteomes" id="UP000011087">
    <property type="component" value="Unassembled WGS sequence"/>
</dbReference>
<feature type="non-terminal residue" evidence="1">
    <location>
        <position position="126"/>
    </location>
</feature>
<protein>
    <submittedName>
        <fullName evidence="1 2">Uncharacterized protein</fullName>
    </submittedName>
</protein>
<dbReference type="AlphaFoldDB" id="L1J1W2"/>
<sequence>MSRTRNSNNIEFGHLSWKDDHLCVMFDNKRITNPARKPEKLRRVFANPKMPEICPILALGIYLLSIEQDAKRLFPPPPLHKNERHKTVDLTKTRELVAKELQAKGIRTSTLGSDSIQKGAVVYCVS</sequence>